<dbReference type="EMBL" id="JBHSQV010000027">
    <property type="protein sequence ID" value="MFC5985545.1"/>
    <property type="molecule type" value="Genomic_DNA"/>
</dbReference>
<comment type="caution">
    <text evidence="2">The sequence shown here is derived from an EMBL/GenBank/DDBJ whole genome shotgun (WGS) entry which is preliminary data.</text>
</comment>
<reference evidence="3" key="1">
    <citation type="journal article" date="2019" name="Int. J. Syst. Evol. Microbiol.">
        <title>The Global Catalogue of Microorganisms (GCM) 10K type strain sequencing project: providing services to taxonomists for standard genome sequencing and annotation.</title>
        <authorList>
            <consortium name="The Broad Institute Genomics Platform"/>
            <consortium name="The Broad Institute Genome Sequencing Center for Infectious Disease"/>
            <person name="Wu L."/>
            <person name="Ma J."/>
        </authorList>
    </citation>
    <scope>NUCLEOTIDE SEQUENCE [LARGE SCALE GENOMIC DNA]</scope>
    <source>
        <strain evidence="3">CCM 8749</strain>
    </source>
</reference>
<keyword evidence="1" id="KW-0175">Coiled coil</keyword>
<evidence type="ECO:0000313" key="3">
    <source>
        <dbReference type="Proteomes" id="UP001596250"/>
    </source>
</evidence>
<accession>A0ABW1IKG0</accession>
<evidence type="ECO:0000256" key="1">
    <source>
        <dbReference type="SAM" id="Coils"/>
    </source>
</evidence>
<name>A0ABW1IKG0_9BACL</name>
<organism evidence="2 3">
    <name type="scientific">Marinicrinis lubricantis</name>
    <dbReference type="NCBI Taxonomy" id="2086470"/>
    <lineage>
        <taxon>Bacteria</taxon>
        <taxon>Bacillati</taxon>
        <taxon>Bacillota</taxon>
        <taxon>Bacilli</taxon>
        <taxon>Bacillales</taxon>
        <taxon>Paenibacillaceae</taxon>
    </lineage>
</organism>
<protein>
    <submittedName>
        <fullName evidence="2">Uncharacterized protein</fullName>
    </submittedName>
</protein>
<feature type="coiled-coil region" evidence="1">
    <location>
        <begin position="588"/>
        <end position="615"/>
    </location>
</feature>
<dbReference type="Proteomes" id="UP001596250">
    <property type="component" value="Unassembled WGS sequence"/>
</dbReference>
<proteinExistence type="predicted"/>
<gene>
    <name evidence="2" type="ORF">ACFPXP_03720</name>
</gene>
<sequence length="819" mass="90526">MLHSSRRKVISGILSFILICALILPVTSITADTGSTATAAKTTSLGKVMINSKSYFELDQILEIPSNQNKVVAFTFTVHNKEQKELSFIDYWVKLTTKSGTAFMVKLVESDKNKNSISSLSTQTYTYYAVVNNNVKITDLMVKFIEWDFSQPSYEKVLGTISVPANYTYITKAGEAASIVNSGANLNIGVVRSTFGQGDQYTSTNLQIALTNTGTKTTTIPELTYYIKTKNNTLYQLNAVGIPEDKMLQPLDELKFNLTGNIPAEVSLDGWSLVVAKKDGEVELPAAYLGLNTKNVGEVTVPENEAKTIQVGNVDVEVVVEDVFTFERNNEHQIKWELTFTNKGNVAVTLPNYEFEVSTADGLKYPSSSTLKDLSINPKASKTIEGAAAIPDDVNVDSNQLVIKEAADKGGYTIAVFKLAKPVTGGSDSYTKGQTYEFSNEDGKYGVTLTSIQKLPWDDMDIIAAEIKVENKDTVSLPMPDLTGQFNLDGVALDANGTEWMLLDQMLGIPVGKAANYIVYTKVPYTYQYSTIELDVKEKLTEEDALDLATFAHASTNFDLPTVSADESFTIDAVGKQANIKVRKLKTYTASSTKILELEVEVENAEKRQTELAELVGYLKTEDDQYFKLSQSKVEQSISAGGKALISFWTVVPYSYTTEGLELVVGQLIGGEEAQGYMQAGVLELPYETGINPKKDFTNIEVYPYTFNVNSAKIVVHSSGVRIDFNYELTKDRLYEVAPDGHQLIIELVDGDNKYTQTYEFEKDLLVGTNNGTFNASMNIGDLLSKLMELEGFEVNIYDQYQGHKKLVASKYFTQFYSE</sequence>
<evidence type="ECO:0000313" key="2">
    <source>
        <dbReference type="EMBL" id="MFC5985545.1"/>
    </source>
</evidence>
<dbReference type="RefSeq" id="WP_379892485.1">
    <property type="nucleotide sequence ID" value="NZ_CBCSCT010000009.1"/>
</dbReference>
<keyword evidence="3" id="KW-1185">Reference proteome</keyword>